<gene>
    <name evidence="8" type="ORF">NLI96_g2200</name>
</gene>
<sequence length="491" mass="56821">MFSPWDSSPFLYGMIALIVVHYGYKWLNSSRYKLQDIPAVGSSSYLLSFYYALQNQSDSRRMLQAGYDKYRDSAFRIPLLLRWEVIIAGPKLVEEFWEMGDDELSFKDALSEQLQTLHTIGPDVHHNDYHIQIIRSQLTRNLSALFPDIRDEISTAFSELIPPSQDWTTIVALPTLIQIVCRTSNRIFIGLPTCRDSDYCALNIQYTTDVARGAGILRLLPEVLRPLAKHFVTNLPSRLAQAVKHLEPVIKERYRLLEKYGDKWNEKPCHSHQFIGFTAALYRLAAHSEYMAPLRAEVEAVIKSDGWTKAALQKMRKVDSFFRECQRYQGFGAGNNSLEHLNRLSRKSFDRAFVVSSRRRARKDLQFSDGTRIPKGTFVSISSMSIHRDSEYYDNPDIFNPWRFSDLREEEMLKHQMVATSNAYLPFGHGRHACPGRFFAANELKCMMAHLVLNYDVKMEQEGAMPEPMTFEFSIIPNPKAKVLFRKRREF</sequence>
<dbReference type="SUPFAM" id="SSF48264">
    <property type="entry name" value="Cytochrome P450"/>
    <property type="match status" value="1"/>
</dbReference>
<dbReference type="InterPro" id="IPR001128">
    <property type="entry name" value="Cyt_P450"/>
</dbReference>
<dbReference type="AlphaFoldDB" id="A0AAD5VEJ1"/>
<keyword evidence="4 7" id="KW-0560">Oxidoreductase</keyword>
<evidence type="ECO:0000313" key="8">
    <source>
        <dbReference type="EMBL" id="KAJ3489333.1"/>
    </source>
</evidence>
<dbReference type="PRINTS" id="PR00463">
    <property type="entry name" value="EP450I"/>
</dbReference>
<dbReference type="PANTHER" id="PTHR46206">
    <property type="entry name" value="CYTOCHROME P450"/>
    <property type="match status" value="1"/>
</dbReference>
<evidence type="ECO:0000256" key="2">
    <source>
        <dbReference type="ARBA" id="ARBA00010617"/>
    </source>
</evidence>
<dbReference type="GO" id="GO:0020037">
    <property type="term" value="F:heme binding"/>
    <property type="evidence" value="ECO:0007669"/>
    <property type="project" value="InterPro"/>
</dbReference>
<keyword evidence="6 7" id="KW-0349">Heme</keyword>
<keyword evidence="5 6" id="KW-0408">Iron</keyword>
<dbReference type="InterPro" id="IPR036396">
    <property type="entry name" value="Cyt_P450_sf"/>
</dbReference>
<evidence type="ECO:0008006" key="10">
    <source>
        <dbReference type="Google" id="ProtNLM"/>
    </source>
</evidence>
<dbReference type="Gene3D" id="1.10.630.10">
    <property type="entry name" value="Cytochrome P450"/>
    <property type="match status" value="2"/>
</dbReference>
<reference evidence="8" key="1">
    <citation type="submission" date="2022-07" db="EMBL/GenBank/DDBJ databases">
        <title>Genome Sequence of Physisporinus lineatus.</title>
        <authorList>
            <person name="Buettner E."/>
        </authorList>
    </citation>
    <scope>NUCLEOTIDE SEQUENCE</scope>
    <source>
        <strain evidence="8">VT162</strain>
    </source>
</reference>
<evidence type="ECO:0000256" key="4">
    <source>
        <dbReference type="ARBA" id="ARBA00023002"/>
    </source>
</evidence>
<dbReference type="InterPro" id="IPR002401">
    <property type="entry name" value="Cyt_P450_E_grp-I"/>
</dbReference>
<dbReference type="GO" id="GO:0016705">
    <property type="term" value="F:oxidoreductase activity, acting on paired donors, with incorporation or reduction of molecular oxygen"/>
    <property type="evidence" value="ECO:0007669"/>
    <property type="project" value="InterPro"/>
</dbReference>
<dbReference type="CDD" id="cd11041">
    <property type="entry name" value="CYP503A1-like"/>
    <property type="match status" value="1"/>
</dbReference>
<keyword evidence="7" id="KW-0503">Monooxygenase</keyword>
<evidence type="ECO:0000313" key="9">
    <source>
        <dbReference type="Proteomes" id="UP001212997"/>
    </source>
</evidence>
<comment type="similarity">
    <text evidence="2 7">Belongs to the cytochrome P450 family.</text>
</comment>
<dbReference type="InterPro" id="IPR017972">
    <property type="entry name" value="Cyt_P450_CS"/>
</dbReference>
<evidence type="ECO:0000256" key="6">
    <source>
        <dbReference type="PIRSR" id="PIRSR602401-1"/>
    </source>
</evidence>
<proteinExistence type="inferred from homology"/>
<evidence type="ECO:0000256" key="5">
    <source>
        <dbReference type="ARBA" id="ARBA00023004"/>
    </source>
</evidence>
<dbReference type="EMBL" id="JANAWD010000047">
    <property type="protein sequence ID" value="KAJ3489333.1"/>
    <property type="molecule type" value="Genomic_DNA"/>
</dbReference>
<comment type="cofactor">
    <cofactor evidence="1 6">
        <name>heme</name>
        <dbReference type="ChEBI" id="CHEBI:30413"/>
    </cofactor>
</comment>
<dbReference type="GO" id="GO:0004497">
    <property type="term" value="F:monooxygenase activity"/>
    <property type="evidence" value="ECO:0007669"/>
    <property type="project" value="UniProtKB-KW"/>
</dbReference>
<evidence type="ECO:0000256" key="3">
    <source>
        <dbReference type="ARBA" id="ARBA00022723"/>
    </source>
</evidence>
<comment type="caution">
    <text evidence="8">The sequence shown here is derived from an EMBL/GenBank/DDBJ whole genome shotgun (WGS) entry which is preliminary data.</text>
</comment>
<evidence type="ECO:0000256" key="7">
    <source>
        <dbReference type="RuleBase" id="RU000461"/>
    </source>
</evidence>
<dbReference type="Proteomes" id="UP001212997">
    <property type="component" value="Unassembled WGS sequence"/>
</dbReference>
<dbReference type="GO" id="GO:0005506">
    <property type="term" value="F:iron ion binding"/>
    <property type="evidence" value="ECO:0007669"/>
    <property type="project" value="InterPro"/>
</dbReference>
<feature type="binding site" description="axial binding residue" evidence="6">
    <location>
        <position position="434"/>
    </location>
    <ligand>
        <name>heme</name>
        <dbReference type="ChEBI" id="CHEBI:30413"/>
    </ligand>
    <ligandPart>
        <name>Fe</name>
        <dbReference type="ChEBI" id="CHEBI:18248"/>
    </ligandPart>
</feature>
<accession>A0AAD5VEJ1</accession>
<keyword evidence="3 6" id="KW-0479">Metal-binding</keyword>
<dbReference type="PROSITE" id="PS00086">
    <property type="entry name" value="CYTOCHROME_P450"/>
    <property type="match status" value="1"/>
</dbReference>
<protein>
    <recommendedName>
        <fullName evidence="10">Cytochrome P450</fullName>
    </recommendedName>
</protein>
<evidence type="ECO:0000256" key="1">
    <source>
        <dbReference type="ARBA" id="ARBA00001971"/>
    </source>
</evidence>
<dbReference type="Pfam" id="PF00067">
    <property type="entry name" value="p450"/>
    <property type="match status" value="1"/>
</dbReference>
<name>A0AAD5VEJ1_9APHY</name>
<keyword evidence="9" id="KW-1185">Reference proteome</keyword>
<organism evidence="8 9">
    <name type="scientific">Meripilus lineatus</name>
    <dbReference type="NCBI Taxonomy" id="2056292"/>
    <lineage>
        <taxon>Eukaryota</taxon>
        <taxon>Fungi</taxon>
        <taxon>Dikarya</taxon>
        <taxon>Basidiomycota</taxon>
        <taxon>Agaricomycotina</taxon>
        <taxon>Agaricomycetes</taxon>
        <taxon>Polyporales</taxon>
        <taxon>Meripilaceae</taxon>
        <taxon>Meripilus</taxon>
    </lineage>
</organism>